<dbReference type="PANTHER" id="PTHR15535:SF28">
    <property type="entry name" value="ILEI_PANDER DOMAIN-CONTAINING PROTEIN"/>
    <property type="match status" value="1"/>
</dbReference>
<proteinExistence type="predicted"/>
<reference evidence="4 5" key="1">
    <citation type="journal article" date="2018" name="BMC Genomics">
        <title>The genome of Naegleria lovaniensis, the basis for a comparative approach to unravel pathogenicity factors of the human pathogenic amoeba N. fowleri.</title>
        <authorList>
            <person name="Liechti N."/>
            <person name="Schurch N."/>
            <person name="Bruggmann R."/>
            <person name="Wittwer M."/>
        </authorList>
    </citation>
    <scope>NUCLEOTIDE SEQUENCE [LARGE SCALE GENOMIC DNA]</scope>
    <source>
        <strain evidence="4 5">ATCC 30569</strain>
    </source>
</reference>
<dbReference type="AlphaFoldDB" id="A0AA88G5U2"/>
<comment type="caution">
    <text evidence="4">The sequence shown here is derived from an EMBL/GenBank/DDBJ whole genome shotgun (WGS) entry which is preliminary data.</text>
</comment>
<dbReference type="Pfam" id="PF24606">
    <property type="entry name" value="CEMIP_beta-hel"/>
    <property type="match status" value="1"/>
</dbReference>
<dbReference type="Proteomes" id="UP000816034">
    <property type="component" value="Unassembled WGS sequence"/>
</dbReference>
<dbReference type="InterPro" id="IPR019316">
    <property type="entry name" value="G8_domain"/>
</dbReference>
<organism evidence="4 5">
    <name type="scientific">Naegleria lovaniensis</name>
    <name type="common">Amoeba</name>
    <dbReference type="NCBI Taxonomy" id="51637"/>
    <lineage>
        <taxon>Eukaryota</taxon>
        <taxon>Discoba</taxon>
        <taxon>Heterolobosea</taxon>
        <taxon>Tetramitia</taxon>
        <taxon>Eutetramitia</taxon>
        <taxon>Vahlkampfiidae</taxon>
        <taxon>Naegleria</taxon>
    </lineage>
</organism>
<dbReference type="SMART" id="SM01225">
    <property type="entry name" value="G8"/>
    <property type="match status" value="1"/>
</dbReference>
<dbReference type="RefSeq" id="XP_044541732.1">
    <property type="nucleotide sequence ID" value="XM_044689693.1"/>
</dbReference>
<feature type="domain" description="G8" evidence="3">
    <location>
        <begin position="28"/>
        <end position="152"/>
    </location>
</feature>
<evidence type="ECO:0000313" key="5">
    <source>
        <dbReference type="Proteomes" id="UP000816034"/>
    </source>
</evidence>
<dbReference type="InterPro" id="IPR052252">
    <property type="entry name" value="CEMIP/CEMIP2"/>
</dbReference>
<evidence type="ECO:0000313" key="4">
    <source>
        <dbReference type="EMBL" id="KAG2370868.1"/>
    </source>
</evidence>
<evidence type="ECO:0000256" key="2">
    <source>
        <dbReference type="SAM" id="MobiDB-lite"/>
    </source>
</evidence>
<sequence length="1219" mass="135167">MIVHDPFVNAQTNCPHLQAGLTSFSSLPKWNLAGSDIVISSKVKMDQSPQVILRSITIENGGELIFDNTVLNVDVEFIVVKAGGKFIAGSETCPITNKIIVTFFGNRTTANVIGSDPHDNTAAGYKGLACLSGSYLQLYGDVNRPTWTNLGETAVKGSSTIKVIDNTQWKVGDEIVVTSTDYGELIDSRKASGPSWMYVYGNYFPDQNEVRTIAQVVNSKTFVLDRPLNFTHWGKDHARAEVGILNRNIVLQGDASSVNSQFGGHWMIRVVEQAEIQGVEVTRMGQKGLLGRYAVHFHVLGEQSFLKPKRFFIKESSIHHSFQRCVVVHDSNGLLIHDNVCFDSFGHQYFLEDGSEMGNEFIHNLGIRAKPVANGDPMQIIPSDHDVSIFWITNANNTWIRNAAVGGKFPFWFTMPLNVGGLSSAKYGVNNIYVRPRNQPLGAFKNNVAHSSNGNGVHVDDMLTPTGTFEEASFLPRLGPYNGPSIVVEAVFEGIIAYKNRGYGIWARGGPLLFRNLILTDNRIQMITPPGPSVVVDSLFIGESDNVGDSSFRPSVDLGGRSRPDPNAASKYPVKGFETYDNGGPQLLKNIVFKNFMPDQFRQAAALGQMSDAPFKHQTLNRYLNLTFENSNRVYVSERFLDGNKGLCVLDIDGSTTGFTPGGWLVANDSLMAHSKCIKRNDWKGYNCPITLEGYGQLWVQNVGGNFETSSPYGSDPSLNNPGAKVARMIVHDLSRRVNSSVIGGVLGGTFTMQSNVILRNFYAIRWILNIPSPPILKFLLTSSANNDWVVVSVQYPRSAELNVYFNSPQGKKVLTRVNSLGALVQDPMHYYYDSSGEHLYLYLRNRAGRSAFSERWGFSAFSNDGFHVVVNASCPNDRCQVDNHNLPAHSQHFVKLYHKEERYAGYLKPLVKNGANRGNGVVFATLLSNKRTLDVAVHHDLTLTATKMEVGVGDPVTDQEDRIITPPTNVKFTPYSVSRFSWELSVDDMVALLKGRLFVKLSTTTHPNGHLKGHLYCNMGRNSTNNLYMCSLPDPIPKAQPCDAAPLDAISFYDEFDTVDARTKWFLLYYNSTADVKEGIYSIASRNYTSNPICGASSIYAGIRNGGVIIGKTYSPSTLNFVDLGVYKYFEFFVRSLTPGELKLNVHFTEVENGIARDIPSLSVDTKYIQYYTIDDSRVTRVRIPVSDLAFTNKTSLNVIQRVVFTISNGVFKEFLII</sequence>
<evidence type="ECO:0000256" key="1">
    <source>
        <dbReference type="ARBA" id="ARBA00023180"/>
    </source>
</evidence>
<keyword evidence="5" id="KW-1185">Reference proteome</keyword>
<dbReference type="Pfam" id="PF10162">
    <property type="entry name" value="G8"/>
    <property type="match status" value="1"/>
</dbReference>
<dbReference type="EMBL" id="PYSW02000076">
    <property type="protein sequence ID" value="KAG2370868.1"/>
    <property type="molecule type" value="Genomic_DNA"/>
</dbReference>
<dbReference type="GeneID" id="68106232"/>
<accession>A0AA88G5U2</accession>
<name>A0AA88G5U2_NAELO</name>
<dbReference type="PROSITE" id="PS51484">
    <property type="entry name" value="G8"/>
    <property type="match status" value="1"/>
</dbReference>
<gene>
    <name evidence="4" type="ORF">C9374_013779</name>
</gene>
<evidence type="ECO:0000259" key="3">
    <source>
        <dbReference type="PROSITE" id="PS51484"/>
    </source>
</evidence>
<dbReference type="PANTHER" id="PTHR15535">
    <property type="entry name" value="TRANSMEMBRANE PROTEIN 2-RELATED"/>
    <property type="match status" value="1"/>
</dbReference>
<keyword evidence="1" id="KW-0325">Glycoprotein</keyword>
<feature type="region of interest" description="Disordered" evidence="2">
    <location>
        <begin position="551"/>
        <end position="570"/>
    </location>
</feature>
<dbReference type="InterPro" id="IPR055401">
    <property type="entry name" value="CEMIP_beta-hel_dom"/>
</dbReference>
<protein>
    <recommendedName>
        <fullName evidence="3">G8 domain-containing protein</fullName>
    </recommendedName>
</protein>